<comment type="caution">
    <text evidence="1">The sequence shown here is derived from an EMBL/GenBank/DDBJ whole genome shotgun (WGS) entry which is preliminary data.</text>
</comment>
<evidence type="ECO:0000313" key="2">
    <source>
        <dbReference type="Proteomes" id="UP000076489"/>
    </source>
</evidence>
<dbReference type="RefSeq" id="WP_063340750.1">
    <property type="nucleotide sequence ID" value="NZ_LUKJ01000002.1"/>
</dbReference>
<dbReference type="OrthoDB" id="3181392at2"/>
<evidence type="ECO:0000313" key="1">
    <source>
        <dbReference type="EMBL" id="KZN20703.1"/>
    </source>
</evidence>
<dbReference type="AlphaFoldDB" id="A0A166QQP1"/>
<organism evidence="1 2">
    <name type="scientific">Pseudomonas fluorescens</name>
    <dbReference type="NCBI Taxonomy" id="294"/>
    <lineage>
        <taxon>Bacteria</taxon>
        <taxon>Pseudomonadati</taxon>
        <taxon>Pseudomonadota</taxon>
        <taxon>Gammaproteobacteria</taxon>
        <taxon>Pseudomonadales</taxon>
        <taxon>Pseudomonadaceae</taxon>
        <taxon>Pseudomonas</taxon>
    </lineage>
</organism>
<name>A0A166QQP1_PSEFL</name>
<sequence>MSVAAIILNRIKYMPKGRPFSSERFAEVGSRAAVDKAVSRMVAAGALERVTRGVYMRPKVSPFAGVVRPSANSVVQVVAKHNRETIQIHGAEAVRQLNLSTQMQTRPVFYTSGSSRELRFGKTIVQFQHVSQEKLQCAGTKAGMALVAMFYLGREGLSSEILERIKSKLTSVEFKRLTACTMPAWMQSAVRQVM</sequence>
<dbReference type="EMBL" id="LUKJ01000002">
    <property type="protein sequence ID" value="KZN20703.1"/>
    <property type="molecule type" value="Genomic_DNA"/>
</dbReference>
<dbReference type="InterPro" id="IPR045738">
    <property type="entry name" value="DUF6088"/>
</dbReference>
<dbReference type="Pfam" id="PF19570">
    <property type="entry name" value="DUF6088"/>
    <property type="match status" value="1"/>
</dbReference>
<protein>
    <recommendedName>
        <fullName evidence="3">Type IV toxin-antitoxin system AbiEi family antitoxin domain-containing protein</fullName>
    </recommendedName>
</protein>
<dbReference type="Proteomes" id="UP000076489">
    <property type="component" value="Unassembled WGS sequence"/>
</dbReference>
<reference evidence="1 2" key="2">
    <citation type="journal article" date="2018" name="Nature">
        <title>Mutant phenotypes for thousands of bacterial genes of unknown function.</title>
        <authorList>
            <person name="Price M.N."/>
            <person name="Wetmore K.M."/>
            <person name="Waters R.J."/>
            <person name="Callaghan M."/>
            <person name="Ray J."/>
            <person name="Liu H."/>
            <person name="Kuehl J.V."/>
            <person name="Melnyk R.A."/>
            <person name="Lamson J.S."/>
            <person name="Suh Y."/>
            <person name="Carlson H.K."/>
            <person name="Esquivel Z."/>
            <person name="Sadeeshkumar H."/>
            <person name="Chakraborty R."/>
            <person name="Zane G.M."/>
            <person name="Rubin B.E."/>
            <person name="Wall J.D."/>
            <person name="Visel A."/>
            <person name="Bristow J."/>
            <person name="Blow M.J."/>
            <person name="Arkin A.P."/>
            <person name="Deutschbauer A.M."/>
        </authorList>
    </citation>
    <scope>NUCLEOTIDE SEQUENCE [LARGE SCALE GENOMIC DNA]</scope>
    <source>
        <strain evidence="1 2">FW300-N1B4</strain>
    </source>
</reference>
<evidence type="ECO:0008006" key="3">
    <source>
        <dbReference type="Google" id="ProtNLM"/>
    </source>
</evidence>
<reference evidence="2" key="1">
    <citation type="submission" date="2016-03" db="EMBL/GenBank/DDBJ databases">
        <authorList>
            <person name="Ray J."/>
            <person name="Price M."/>
            <person name="Deutschbauer A."/>
        </authorList>
    </citation>
    <scope>NUCLEOTIDE SEQUENCE [LARGE SCALE GENOMIC DNA]</scope>
    <source>
        <strain evidence="2">FW300-N1B4</strain>
    </source>
</reference>
<proteinExistence type="predicted"/>
<gene>
    <name evidence="1" type="ORF">A1D17_03950</name>
</gene>
<accession>A0A166QQP1</accession>